<evidence type="ECO:0000313" key="2">
    <source>
        <dbReference type="Proteomes" id="UP000541610"/>
    </source>
</evidence>
<sequence length="174" mass="19662">MNIYINDTVIHTSRIRCSEAGERAAFETSYGDSPVLTWFSYGSGEVFDRKMHDFSNGVPQGAGMDPLRVLHPSRVRNERISLYKSARELGPTAVLRERDETAPQTPRRRVAANKLRGLCSAVFDYVEEELGSFEDACEVFYRASNDTINAAHRHGWDSVQDDDEFGIINVFPKL</sequence>
<accession>A0A7J6NYH0</accession>
<comment type="caution">
    <text evidence="1">The sequence shown here is derived from an EMBL/GenBank/DDBJ whole genome shotgun (WGS) entry which is preliminary data.</text>
</comment>
<reference evidence="1 2" key="1">
    <citation type="submission" date="2020-04" db="EMBL/GenBank/DDBJ databases">
        <title>Perkinsus olseni comparative genomics.</title>
        <authorList>
            <person name="Bogema D.R."/>
        </authorList>
    </citation>
    <scope>NUCLEOTIDE SEQUENCE [LARGE SCALE GENOMIC DNA]</scope>
    <source>
        <strain evidence="1">00978-12</strain>
    </source>
</reference>
<evidence type="ECO:0000313" key="1">
    <source>
        <dbReference type="EMBL" id="KAF4688550.1"/>
    </source>
</evidence>
<organism evidence="1 2">
    <name type="scientific">Perkinsus olseni</name>
    <name type="common">Perkinsus atlanticus</name>
    <dbReference type="NCBI Taxonomy" id="32597"/>
    <lineage>
        <taxon>Eukaryota</taxon>
        <taxon>Sar</taxon>
        <taxon>Alveolata</taxon>
        <taxon>Perkinsozoa</taxon>
        <taxon>Perkinsea</taxon>
        <taxon>Perkinsida</taxon>
        <taxon>Perkinsidae</taxon>
        <taxon>Perkinsus</taxon>
    </lineage>
</organism>
<dbReference type="AlphaFoldDB" id="A0A7J6NYH0"/>
<gene>
    <name evidence="1" type="ORF">FOZ60_002607</name>
</gene>
<proteinExistence type="predicted"/>
<name>A0A7J6NYH0_PEROL</name>
<dbReference type="Proteomes" id="UP000541610">
    <property type="component" value="Unassembled WGS sequence"/>
</dbReference>
<protein>
    <submittedName>
        <fullName evidence="1">Uncharacterized protein</fullName>
    </submittedName>
</protein>
<dbReference type="EMBL" id="JABANP010000148">
    <property type="protein sequence ID" value="KAF4688550.1"/>
    <property type="molecule type" value="Genomic_DNA"/>
</dbReference>